<evidence type="ECO:0000313" key="1">
    <source>
        <dbReference type="EMBL" id="DAD73409.1"/>
    </source>
</evidence>
<dbReference type="EMBL" id="BK014735">
    <property type="protein sequence ID" value="DAD73409.1"/>
    <property type="molecule type" value="Genomic_DNA"/>
</dbReference>
<accession>A0A8S5LTN3</accession>
<organism evidence="1">
    <name type="scientific">Siphoviridae sp. ctKm44</name>
    <dbReference type="NCBI Taxonomy" id="2826245"/>
    <lineage>
        <taxon>Viruses</taxon>
        <taxon>Duplodnaviria</taxon>
        <taxon>Heunggongvirae</taxon>
        <taxon>Uroviricota</taxon>
        <taxon>Caudoviricetes</taxon>
    </lineage>
</organism>
<reference evidence="1" key="1">
    <citation type="journal article" date="2021" name="Proc. Natl. Acad. Sci. U.S.A.">
        <title>A Catalog of Tens of Thousands of Viruses from Human Metagenomes Reveals Hidden Associations with Chronic Diseases.</title>
        <authorList>
            <person name="Tisza M.J."/>
            <person name="Buck C.B."/>
        </authorList>
    </citation>
    <scope>NUCLEOTIDE SEQUENCE</scope>
    <source>
        <strain evidence="1">CtKm44</strain>
    </source>
</reference>
<protein>
    <submittedName>
        <fullName evidence="1">Uncharacterized protein</fullName>
    </submittedName>
</protein>
<sequence length="135" mass="15351">MTYNMELLEHADSTELMPDAMADDQVTDAEYERETTVDAMLTTYDNPYNPYEDYDAWWQWDKDNGYNTPELLAMVLGDTSNVLDAVEEAQRTAVAMNWIIDEGPIEGVWTTIKKNVATPIRLPTSQSGIVTFESE</sequence>
<name>A0A8S5LTN3_9CAUD</name>
<proteinExistence type="predicted"/>